<gene>
    <name evidence="2" type="ORF">GSCOC_T00041883001</name>
</gene>
<evidence type="ECO:0000313" key="2">
    <source>
        <dbReference type="EMBL" id="CDP03335.1"/>
    </source>
</evidence>
<proteinExistence type="predicted"/>
<feature type="region of interest" description="Disordered" evidence="1">
    <location>
        <begin position="65"/>
        <end position="111"/>
    </location>
</feature>
<dbReference type="PhylomeDB" id="A0A068U463"/>
<evidence type="ECO:0008006" key="4">
    <source>
        <dbReference type="Google" id="ProtNLM"/>
    </source>
</evidence>
<evidence type="ECO:0000313" key="3">
    <source>
        <dbReference type="Proteomes" id="UP000295252"/>
    </source>
</evidence>
<reference evidence="3" key="1">
    <citation type="journal article" date="2014" name="Science">
        <title>The coffee genome provides insight into the convergent evolution of caffeine biosynthesis.</title>
        <authorList>
            <person name="Denoeud F."/>
            <person name="Carretero-Paulet L."/>
            <person name="Dereeper A."/>
            <person name="Droc G."/>
            <person name="Guyot R."/>
            <person name="Pietrella M."/>
            <person name="Zheng C."/>
            <person name="Alberti A."/>
            <person name="Anthony F."/>
            <person name="Aprea G."/>
            <person name="Aury J.M."/>
            <person name="Bento P."/>
            <person name="Bernard M."/>
            <person name="Bocs S."/>
            <person name="Campa C."/>
            <person name="Cenci A."/>
            <person name="Combes M.C."/>
            <person name="Crouzillat D."/>
            <person name="Da Silva C."/>
            <person name="Daddiego L."/>
            <person name="De Bellis F."/>
            <person name="Dussert S."/>
            <person name="Garsmeur O."/>
            <person name="Gayraud T."/>
            <person name="Guignon V."/>
            <person name="Jahn K."/>
            <person name="Jamilloux V."/>
            <person name="Joet T."/>
            <person name="Labadie K."/>
            <person name="Lan T."/>
            <person name="Leclercq J."/>
            <person name="Lepelley M."/>
            <person name="Leroy T."/>
            <person name="Li L.T."/>
            <person name="Librado P."/>
            <person name="Lopez L."/>
            <person name="Munoz A."/>
            <person name="Noel B."/>
            <person name="Pallavicini A."/>
            <person name="Perrotta G."/>
            <person name="Poncet V."/>
            <person name="Pot D."/>
            <person name="Priyono X."/>
            <person name="Rigoreau M."/>
            <person name="Rouard M."/>
            <person name="Rozas J."/>
            <person name="Tranchant-Dubreuil C."/>
            <person name="VanBuren R."/>
            <person name="Zhang Q."/>
            <person name="Andrade A.C."/>
            <person name="Argout X."/>
            <person name="Bertrand B."/>
            <person name="de Kochko A."/>
            <person name="Graziosi G."/>
            <person name="Henry R.J."/>
            <person name="Jayarama X."/>
            <person name="Ming R."/>
            <person name="Nagai C."/>
            <person name="Rounsley S."/>
            <person name="Sankoff D."/>
            <person name="Giuliano G."/>
            <person name="Albert V.A."/>
            <person name="Wincker P."/>
            <person name="Lashermes P."/>
        </authorList>
    </citation>
    <scope>NUCLEOTIDE SEQUENCE [LARGE SCALE GENOMIC DNA]</scope>
    <source>
        <strain evidence="3">cv. DH200-94</strain>
    </source>
</reference>
<organism evidence="2 3">
    <name type="scientific">Coffea canephora</name>
    <name type="common">Robusta coffee</name>
    <dbReference type="NCBI Taxonomy" id="49390"/>
    <lineage>
        <taxon>Eukaryota</taxon>
        <taxon>Viridiplantae</taxon>
        <taxon>Streptophyta</taxon>
        <taxon>Embryophyta</taxon>
        <taxon>Tracheophyta</taxon>
        <taxon>Spermatophyta</taxon>
        <taxon>Magnoliopsida</taxon>
        <taxon>eudicotyledons</taxon>
        <taxon>Gunneridae</taxon>
        <taxon>Pentapetalae</taxon>
        <taxon>asterids</taxon>
        <taxon>lamiids</taxon>
        <taxon>Gentianales</taxon>
        <taxon>Rubiaceae</taxon>
        <taxon>Ixoroideae</taxon>
        <taxon>Gardenieae complex</taxon>
        <taxon>Bertiereae - Coffeeae clade</taxon>
        <taxon>Coffeeae</taxon>
        <taxon>Coffea</taxon>
    </lineage>
</organism>
<dbReference type="OrthoDB" id="1928787at2759"/>
<dbReference type="OMA" id="HESFLTH"/>
<dbReference type="Gramene" id="CDP03335">
    <property type="protein sequence ID" value="CDP03335"/>
    <property type="gene ID" value="GSCOC_T00041883001"/>
</dbReference>
<dbReference type="STRING" id="49390.A0A068U463"/>
<protein>
    <recommendedName>
        <fullName evidence="4">OVATE domain-containing protein</fullName>
    </recommendedName>
</protein>
<dbReference type="Proteomes" id="UP000295252">
    <property type="component" value="Chromosome VIII"/>
</dbReference>
<dbReference type="PANTHER" id="PTHR35461:SF3">
    <property type="entry name" value="OVATE DOMAIN-CONTAINING PROTEIN"/>
    <property type="match status" value="1"/>
</dbReference>
<dbReference type="PANTHER" id="PTHR35461">
    <property type="entry name" value="BNAANNG14610D PROTEIN"/>
    <property type="match status" value="1"/>
</dbReference>
<sequence>MLLRTISNTKKFFQKTVESFKSFLSGGYERLPRNSPCNSFPCGGGSIHHQVKCTHSYRELNEYYRPDSSTQRDTIGIHPEQTNKARSKKKESSTALVSRNESRVPDDLMNYADHGGGPGKNFYQVDRKENPKKKKILYQGKRYQDFSSTRGLKGERSYLVEKKLKELEMLDKSNVEHVLDIEEVLHYYSRLTCPAYVDIVDSFFMDMYAELLNGQQASSRHNVNSRTRLQRFGINA</sequence>
<keyword evidence="3" id="KW-1185">Reference proteome</keyword>
<evidence type="ECO:0000256" key="1">
    <source>
        <dbReference type="SAM" id="MobiDB-lite"/>
    </source>
</evidence>
<dbReference type="AlphaFoldDB" id="A0A068U463"/>
<dbReference type="InParanoid" id="A0A068U463"/>
<dbReference type="EMBL" id="HG739093">
    <property type="protein sequence ID" value="CDP03335.1"/>
    <property type="molecule type" value="Genomic_DNA"/>
</dbReference>
<name>A0A068U463_COFCA</name>
<accession>A0A068U463</accession>